<evidence type="ECO:0000313" key="2">
    <source>
        <dbReference type="EMBL" id="SVE06034.1"/>
    </source>
</evidence>
<feature type="region of interest" description="Disordered" evidence="1">
    <location>
        <begin position="32"/>
        <end position="51"/>
    </location>
</feature>
<sequence length="51" mass="5622">MVEISNAPIISSEVIDSAWIYLQMTPLILHSQTPSSKTAKSCKDHGSETIY</sequence>
<dbReference type="EMBL" id="UINC01191403">
    <property type="protein sequence ID" value="SVE06034.1"/>
    <property type="molecule type" value="Genomic_DNA"/>
</dbReference>
<name>A0A383AEC4_9ZZZZ</name>
<protein>
    <submittedName>
        <fullName evidence="2">Uncharacterized protein</fullName>
    </submittedName>
</protein>
<organism evidence="2">
    <name type="scientific">marine metagenome</name>
    <dbReference type="NCBI Taxonomy" id="408172"/>
    <lineage>
        <taxon>unclassified sequences</taxon>
        <taxon>metagenomes</taxon>
        <taxon>ecological metagenomes</taxon>
    </lineage>
</organism>
<gene>
    <name evidence="2" type="ORF">METZ01_LOCUS458888</name>
</gene>
<accession>A0A383AEC4</accession>
<feature type="compositionally biased region" description="Basic and acidic residues" evidence="1">
    <location>
        <begin position="41"/>
        <end position="51"/>
    </location>
</feature>
<dbReference type="AlphaFoldDB" id="A0A383AEC4"/>
<proteinExistence type="predicted"/>
<evidence type="ECO:0000256" key="1">
    <source>
        <dbReference type="SAM" id="MobiDB-lite"/>
    </source>
</evidence>
<reference evidence="2" key="1">
    <citation type="submission" date="2018-05" db="EMBL/GenBank/DDBJ databases">
        <authorList>
            <person name="Lanie J.A."/>
            <person name="Ng W.-L."/>
            <person name="Kazmierczak K.M."/>
            <person name="Andrzejewski T.M."/>
            <person name="Davidsen T.M."/>
            <person name="Wayne K.J."/>
            <person name="Tettelin H."/>
            <person name="Glass J.I."/>
            <person name="Rusch D."/>
            <person name="Podicherti R."/>
            <person name="Tsui H.-C.T."/>
            <person name="Winkler M.E."/>
        </authorList>
    </citation>
    <scope>NUCLEOTIDE SEQUENCE</scope>
</reference>